<comment type="caution">
    <text evidence="1">The sequence shown here is derived from an EMBL/GenBank/DDBJ whole genome shotgun (WGS) entry which is preliminary data.</text>
</comment>
<proteinExistence type="predicted"/>
<sequence length="1215" mass="138070">MSLFIRKDTHEVSDSVANVESEKLVNMEIPTVDSTRNAVEDVTPSNVFDITDTVAHEEDGFVDLQLEDRVVDTNDSVAKHVSFDSEERVDTENDEHVDSEGVSLDDNVTMKNNLSKNDGFVCSPKNEEKTDEGVGKEVNDKFQENDGFVGEELLHNVRMKEDLSADSGNDGCLEIQKNKDSDTIFCIPDEVSDTVTNVESEKLVNMHIPTVDSTKNAVEDVTPSNVVDTTDTVAHEDILLVSKNVSIDSVERVDTENDEDVDSEGASLDGNVTIKDNLSAAFQNDGFFGSPKNEDKTDKGVDKEVNDKLQENDGFVGEELVQNVTLKEDLFADSGNDGCLEIQNNPDEVSEKEINDHLNVNSDIIKVQPTNDSLKINTEIDVKTSTAAEEHELLTQDGLDFQNKFVEYPESTEGESNEQIFTDDSKKGNDSELLFTTGLQKDIETEYTSITQMGKLDVENVGSLKINDFEECDSISEFQEQTYDSSHSLQMDNSNPISQNVSLHSLATKFSDMQIDEVRSASQDDFSTSLMVGEEILQNLTMKEDLTADSRNGGCLEFQKNEDSDNISCIPEEASEKEINEHVIVNTDIVNVQATDDYSNINTETDEKSRAVAEEHDLRIQDDLVVQKDYQNEVSAGDFQRNFVELLESAAEFSVTAELERDIQKEDTSDIQMETLDVQNVEDFESISEIQEATIESSHSHLMDNSNPISKKLPQLNENVFVMNENVKTIDSAHSLAMESSASASAEIMCHTSMSACEDINLDKGILMNDESSIEDISHLNALEKNSEFFNIRNGYAVILDNVKSDAPYHGKYKKVFEFVKSLLVDFLARNKFSNKNLFLRQNGAEVLNLRWKTRNDKINCGLYAMIHMEHYEFEDEEWEIGILDEEDPRHRIQMDVLRNRYITKIFLHEINQHTIKMIHSAENWISKNPDEFEEEGTEAELRRITKEDCLKYNLSPVEIQEEQKFESFKSKLLLEINKMGDFLKGCKYRRNFGHKKIVGVDCVEVDGYPKSYSVTLDDNSKHKLSSSQLKIFGYQEWNEFMLCIFHGSLNDKLKKKIMMLVLKLLTMAKMMNEISADEAYQSYIGLTPFKNPTKQWFFVQICKEVLVGDANMPDGIVFEHLKYYKEPVEGVCFLKDDRKQCFQTYSGVTNLPLLHMVIFYKLCITEQNAPFRERVLRALHFQKNALSKHPEFYDVWEVATKYSIKDSEVNNFKE</sequence>
<keyword evidence="2" id="KW-1185">Reference proteome</keyword>
<name>A0A2U1NLA8_ARTAN</name>
<accession>A0A2U1NLA8</accession>
<organism evidence="1 2">
    <name type="scientific">Artemisia annua</name>
    <name type="common">Sweet wormwood</name>
    <dbReference type="NCBI Taxonomy" id="35608"/>
    <lineage>
        <taxon>Eukaryota</taxon>
        <taxon>Viridiplantae</taxon>
        <taxon>Streptophyta</taxon>
        <taxon>Embryophyta</taxon>
        <taxon>Tracheophyta</taxon>
        <taxon>Spermatophyta</taxon>
        <taxon>Magnoliopsida</taxon>
        <taxon>eudicotyledons</taxon>
        <taxon>Gunneridae</taxon>
        <taxon>Pentapetalae</taxon>
        <taxon>asterids</taxon>
        <taxon>campanulids</taxon>
        <taxon>Asterales</taxon>
        <taxon>Asteraceae</taxon>
        <taxon>Asteroideae</taxon>
        <taxon>Anthemideae</taxon>
        <taxon>Artemisiinae</taxon>
        <taxon>Artemisia</taxon>
    </lineage>
</organism>
<evidence type="ECO:0000313" key="1">
    <source>
        <dbReference type="EMBL" id="PWA74293.1"/>
    </source>
</evidence>
<reference evidence="1 2" key="1">
    <citation type="journal article" date="2018" name="Mol. Plant">
        <title>The genome of Artemisia annua provides insight into the evolution of Asteraceae family and artemisinin biosynthesis.</title>
        <authorList>
            <person name="Shen Q."/>
            <person name="Zhang L."/>
            <person name="Liao Z."/>
            <person name="Wang S."/>
            <person name="Yan T."/>
            <person name="Shi P."/>
            <person name="Liu M."/>
            <person name="Fu X."/>
            <person name="Pan Q."/>
            <person name="Wang Y."/>
            <person name="Lv Z."/>
            <person name="Lu X."/>
            <person name="Zhang F."/>
            <person name="Jiang W."/>
            <person name="Ma Y."/>
            <person name="Chen M."/>
            <person name="Hao X."/>
            <person name="Li L."/>
            <person name="Tang Y."/>
            <person name="Lv G."/>
            <person name="Zhou Y."/>
            <person name="Sun X."/>
            <person name="Brodelius P.E."/>
            <person name="Rose J.K.C."/>
            <person name="Tang K."/>
        </authorList>
    </citation>
    <scope>NUCLEOTIDE SEQUENCE [LARGE SCALE GENOMIC DNA]</scope>
    <source>
        <strain evidence="2">cv. Huhao1</strain>
        <tissue evidence="1">Leaf</tissue>
    </source>
</reference>
<evidence type="ECO:0008006" key="3">
    <source>
        <dbReference type="Google" id="ProtNLM"/>
    </source>
</evidence>
<gene>
    <name evidence="1" type="ORF">CTI12_AA251470</name>
</gene>
<dbReference type="AlphaFoldDB" id="A0A2U1NLA8"/>
<evidence type="ECO:0000313" key="2">
    <source>
        <dbReference type="Proteomes" id="UP000245207"/>
    </source>
</evidence>
<dbReference type="EMBL" id="PKPP01002589">
    <property type="protein sequence ID" value="PWA74293.1"/>
    <property type="molecule type" value="Genomic_DNA"/>
</dbReference>
<dbReference type="Proteomes" id="UP000245207">
    <property type="component" value="Unassembled WGS sequence"/>
</dbReference>
<protein>
    <recommendedName>
        <fullName evidence="3">Ulp1 protease family, C-terminal catalytic domain-containing protein</fullName>
    </recommendedName>
</protein>